<evidence type="ECO:0000256" key="7">
    <source>
        <dbReference type="ARBA" id="ARBA00023211"/>
    </source>
</evidence>
<evidence type="ECO:0000256" key="1">
    <source>
        <dbReference type="ARBA" id="ARBA00001936"/>
    </source>
</evidence>
<dbReference type="FunFam" id="3.90.950.10:FF:000002">
    <property type="entry name" value="Inosine/xanthosine triphosphatase"/>
    <property type="match status" value="1"/>
</dbReference>
<dbReference type="HAMAP" id="MF_00648">
    <property type="entry name" value="Non_canon_purine_NTPase_YjjX"/>
    <property type="match status" value="1"/>
</dbReference>
<dbReference type="EMBL" id="AP024597">
    <property type="protein sequence ID" value="BCU69246.1"/>
    <property type="molecule type" value="Genomic_DNA"/>
</dbReference>
<dbReference type="PANTHER" id="PTHR34699:SF2">
    <property type="entry name" value="NON-CANONICAL PURINE NTP PHOSPHATASE_PRRC1 DOMAIN-CONTAINING PROTEIN"/>
    <property type="match status" value="1"/>
</dbReference>
<evidence type="ECO:0000256" key="3">
    <source>
        <dbReference type="ARBA" id="ARBA00022741"/>
    </source>
</evidence>
<comment type="similarity">
    <text evidence="10">Belongs to the YjjX NTPase family.</text>
</comment>
<comment type="subunit">
    <text evidence="10">Homodimer.</text>
</comment>
<evidence type="ECO:0000259" key="11">
    <source>
        <dbReference type="Pfam" id="PF01931"/>
    </source>
</evidence>
<dbReference type="GO" id="GO:0006772">
    <property type="term" value="P:thiamine metabolic process"/>
    <property type="evidence" value="ECO:0007669"/>
    <property type="project" value="TreeGrafter"/>
</dbReference>
<comment type="catalytic activity">
    <reaction evidence="9 10">
        <text>XTP + H2O = XDP + phosphate + H(+)</text>
        <dbReference type="Rhea" id="RHEA:28406"/>
        <dbReference type="ChEBI" id="CHEBI:15377"/>
        <dbReference type="ChEBI" id="CHEBI:15378"/>
        <dbReference type="ChEBI" id="CHEBI:43474"/>
        <dbReference type="ChEBI" id="CHEBI:59884"/>
        <dbReference type="ChEBI" id="CHEBI:61314"/>
        <dbReference type="EC" id="3.6.1.73"/>
    </reaction>
</comment>
<dbReference type="SUPFAM" id="SSF52972">
    <property type="entry name" value="ITPase-like"/>
    <property type="match status" value="1"/>
</dbReference>
<evidence type="ECO:0000256" key="6">
    <source>
        <dbReference type="ARBA" id="ARBA00023080"/>
    </source>
</evidence>
<feature type="domain" description="Non-canonical purine NTP phosphatase/PRRC1" evidence="11">
    <location>
        <begin position="6"/>
        <end position="166"/>
    </location>
</feature>
<evidence type="ECO:0000313" key="13">
    <source>
        <dbReference type="Proteomes" id="UP000825123"/>
    </source>
</evidence>
<dbReference type="Pfam" id="PF01931">
    <property type="entry name" value="NTPase_I-T"/>
    <property type="match status" value="1"/>
</dbReference>
<organism evidence="12 13">
    <name type="scientific">Stygiolobus caldivivus</name>
    <dbReference type="NCBI Taxonomy" id="2824673"/>
    <lineage>
        <taxon>Archaea</taxon>
        <taxon>Thermoproteota</taxon>
        <taxon>Thermoprotei</taxon>
        <taxon>Sulfolobales</taxon>
        <taxon>Sulfolobaceae</taxon>
        <taxon>Stygiolobus</taxon>
    </lineage>
</organism>
<accession>A0A8D5U5G9</accession>
<evidence type="ECO:0000256" key="4">
    <source>
        <dbReference type="ARBA" id="ARBA00022801"/>
    </source>
</evidence>
<comment type="caution">
    <text evidence="10">Lacks conserved residue(s) required for the propagation of feature annotation.</text>
</comment>
<dbReference type="AlphaFoldDB" id="A0A8D5U5G9"/>
<keyword evidence="3 10" id="KW-0547">Nucleotide-binding</keyword>
<protein>
    <recommendedName>
        <fullName evidence="10">Probable inosine/xanthosine triphosphatase</fullName>
        <shortName evidence="10">ITPase/XTPase</shortName>
        <ecNumber evidence="10">3.6.1.73</ecNumber>
    </recommendedName>
    <alternativeName>
        <fullName evidence="10">Non-canonical purine NTP phosphatase</fullName>
    </alternativeName>
    <alternativeName>
        <fullName evidence="10">Non-standard purine NTP phosphatase</fullName>
    </alternativeName>
    <alternativeName>
        <fullName evidence="10">Nucleoside-triphosphate phosphatase</fullName>
        <shortName evidence="10">NTPase</shortName>
    </alternativeName>
</protein>
<dbReference type="InterPro" id="IPR002786">
    <property type="entry name" value="Non_canon_purine_NTPase"/>
</dbReference>
<dbReference type="GO" id="GO:0009117">
    <property type="term" value="P:nucleotide metabolic process"/>
    <property type="evidence" value="ECO:0007669"/>
    <property type="project" value="UniProtKB-KW"/>
</dbReference>
<evidence type="ECO:0000256" key="9">
    <source>
        <dbReference type="ARBA" id="ARBA00048781"/>
    </source>
</evidence>
<dbReference type="GO" id="GO:0046872">
    <property type="term" value="F:metal ion binding"/>
    <property type="evidence" value="ECO:0007669"/>
    <property type="project" value="UniProtKB-KW"/>
</dbReference>
<comment type="cofactor">
    <cofactor evidence="1">
        <name>Mn(2+)</name>
        <dbReference type="ChEBI" id="CHEBI:29035"/>
    </cofactor>
</comment>
<dbReference type="KEGG" id="csty:KN1_05430"/>
<dbReference type="RefSeq" id="WP_221289297.1">
    <property type="nucleotide sequence ID" value="NZ_AP024597.1"/>
</dbReference>
<evidence type="ECO:0000256" key="10">
    <source>
        <dbReference type="HAMAP-Rule" id="MF_00648"/>
    </source>
</evidence>
<proteinExistence type="inferred from homology"/>
<keyword evidence="13" id="KW-1185">Reference proteome</keyword>
<sequence>MFVAIGSTNKAKVEAVKEAIKIIGLPAKVEAVKIDPEVPPQPICNQTFVGAKRRAYKALRISGADIGVGIEGGIFYYENKVLGYAVVYAVSKEGMENFAFSASFPLPPSIASLVVQGKELGEATDIVFSTKDSKQYEGAIGYLTKNYITRKDLYVQPVVIALYPFYNRIQ</sequence>
<feature type="binding site" evidence="10">
    <location>
        <position position="35"/>
    </location>
    <ligand>
        <name>Mg(2+)</name>
        <dbReference type="ChEBI" id="CHEBI:18420"/>
    </ligand>
</feature>
<dbReference type="Gene3D" id="3.90.950.10">
    <property type="match status" value="1"/>
</dbReference>
<comment type="function">
    <text evidence="10">Phosphatase that hydrolyzes non-canonical purine nucleotides such as XTP and ITP to their respective diphosphate derivatives. Probably excludes non-canonical purines from DNA/RNA precursor pool, thus preventing their incorporation into DNA/RNA and avoiding chromosomal lesions.</text>
</comment>
<dbReference type="InterPro" id="IPR050299">
    <property type="entry name" value="YjjX_NTPase"/>
</dbReference>
<keyword evidence="4 10" id="KW-0378">Hydrolase</keyword>
<reference evidence="12 13" key="1">
    <citation type="submission" date="2021-04" db="EMBL/GenBank/DDBJ databases">
        <title>Complete genome sequence of Stygiolobus sp. KN-1.</title>
        <authorList>
            <person name="Nakamura K."/>
            <person name="Sakai H."/>
            <person name="Kurosawa N."/>
        </authorList>
    </citation>
    <scope>NUCLEOTIDE SEQUENCE [LARGE SCALE GENOMIC DNA]</scope>
    <source>
        <strain evidence="12 13">KN-1</strain>
    </source>
</reference>
<name>A0A8D5U5G9_9CREN</name>
<dbReference type="Proteomes" id="UP000825123">
    <property type="component" value="Chromosome"/>
</dbReference>
<dbReference type="EC" id="3.6.1.73" evidence="10"/>
<dbReference type="GeneID" id="66162297"/>
<dbReference type="GO" id="GO:0103023">
    <property type="term" value="F:ITPase activity"/>
    <property type="evidence" value="ECO:0007669"/>
    <property type="project" value="UniProtKB-EC"/>
</dbReference>
<keyword evidence="7 10" id="KW-0464">Manganese</keyword>
<keyword evidence="2 10" id="KW-0479">Metal-binding</keyword>
<evidence type="ECO:0000256" key="2">
    <source>
        <dbReference type="ARBA" id="ARBA00022723"/>
    </source>
</evidence>
<feature type="binding site" evidence="10">
    <location>
        <begin position="7"/>
        <end position="12"/>
    </location>
    <ligand>
        <name>substrate</name>
    </ligand>
</feature>
<dbReference type="InterPro" id="IPR029001">
    <property type="entry name" value="ITPase-like_fam"/>
</dbReference>
<gene>
    <name evidence="12" type="ORF">KN1_05430</name>
</gene>
<dbReference type="InterPro" id="IPR026533">
    <property type="entry name" value="NTPase/PRRC1"/>
</dbReference>
<keyword evidence="5 10" id="KW-0460">Magnesium</keyword>
<dbReference type="PANTHER" id="PTHR34699">
    <property type="match status" value="1"/>
</dbReference>
<comment type="catalytic activity">
    <reaction evidence="8 10">
        <text>ITP + H2O = IDP + phosphate + H(+)</text>
        <dbReference type="Rhea" id="RHEA:28330"/>
        <dbReference type="ChEBI" id="CHEBI:15377"/>
        <dbReference type="ChEBI" id="CHEBI:15378"/>
        <dbReference type="ChEBI" id="CHEBI:43474"/>
        <dbReference type="ChEBI" id="CHEBI:58280"/>
        <dbReference type="ChEBI" id="CHEBI:61402"/>
        <dbReference type="EC" id="3.6.1.73"/>
    </reaction>
</comment>
<dbReference type="GO" id="GO:0000166">
    <property type="term" value="F:nucleotide binding"/>
    <property type="evidence" value="ECO:0007669"/>
    <property type="project" value="UniProtKB-KW"/>
</dbReference>
<evidence type="ECO:0000313" key="12">
    <source>
        <dbReference type="EMBL" id="BCU69246.1"/>
    </source>
</evidence>
<evidence type="ECO:0000256" key="5">
    <source>
        <dbReference type="ARBA" id="ARBA00022842"/>
    </source>
</evidence>
<evidence type="ECO:0000256" key="8">
    <source>
        <dbReference type="ARBA" id="ARBA00048174"/>
    </source>
</evidence>
<keyword evidence="6 10" id="KW-0546">Nucleotide metabolism</keyword>
<comment type="cofactor">
    <cofactor evidence="10">
        <name>Mg(2+)</name>
        <dbReference type="ChEBI" id="CHEBI:18420"/>
    </cofactor>
    <cofactor evidence="10">
        <name>Mn(2+)</name>
        <dbReference type="ChEBI" id="CHEBI:29035"/>
    </cofactor>
    <text evidence="10">Binds 1 divalent metal cation per subunit; can use either Mg(2+) or Mn(2+).</text>
</comment>